<evidence type="ECO:0000313" key="3">
    <source>
        <dbReference type="EMBL" id="MBC3881050.1"/>
    </source>
</evidence>
<evidence type="ECO:0000256" key="1">
    <source>
        <dbReference type="ARBA" id="ARBA00022723"/>
    </source>
</evidence>
<dbReference type="GO" id="GO:0046872">
    <property type="term" value="F:metal ion binding"/>
    <property type="evidence" value="ECO:0007669"/>
    <property type="project" value="UniProtKB-KW"/>
</dbReference>
<dbReference type="AlphaFoldDB" id="A0A923HJY9"/>
<dbReference type="InterPro" id="IPR018146">
    <property type="entry name" value="Glyoxalase_1_CS"/>
</dbReference>
<dbReference type="InterPro" id="IPR037523">
    <property type="entry name" value="VOC_core"/>
</dbReference>
<dbReference type="EMBL" id="JACOFZ010000001">
    <property type="protein sequence ID" value="MBC3881050.1"/>
    <property type="molecule type" value="Genomic_DNA"/>
</dbReference>
<sequence length="125" mass="14022">MSLQVLEIGQIAIAVNDIDKARAFYRDVLGLPFLFDAPPAMSFLMCGSVRLMLTTLQGDPADHRTSSIYYKVADLSHADQQLHKAGIAWERPPALVAKMADHDLWMGFVRDPDHNLIGLMEERRS</sequence>
<evidence type="ECO:0000313" key="4">
    <source>
        <dbReference type="Proteomes" id="UP000627446"/>
    </source>
</evidence>
<accession>A0A923HJY9</accession>
<dbReference type="GO" id="GO:0004462">
    <property type="term" value="F:lactoylglutathione lyase activity"/>
    <property type="evidence" value="ECO:0007669"/>
    <property type="project" value="InterPro"/>
</dbReference>
<protein>
    <submittedName>
        <fullName evidence="3">VOC family protein</fullName>
    </submittedName>
</protein>
<keyword evidence="1" id="KW-0479">Metal-binding</keyword>
<dbReference type="Pfam" id="PF00903">
    <property type="entry name" value="Glyoxalase"/>
    <property type="match status" value="1"/>
</dbReference>
<organism evidence="3 4">
    <name type="scientific">Undibacterium nitidum</name>
    <dbReference type="NCBI Taxonomy" id="2762298"/>
    <lineage>
        <taxon>Bacteria</taxon>
        <taxon>Pseudomonadati</taxon>
        <taxon>Pseudomonadota</taxon>
        <taxon>Betaproteobacteria</taxon>
        <taxon>Burkholderiales</taxon>
        <taxon>Oxalobacteraceae</taxon>
        <taxon>Undibacterium</taxon>
    </lineage>
</organism>
<dbReference type="Gene3D" id="3.10.180.10">
    <property type="entry name" value="2,3-Dihydroxybiphenyl 1,2-Dioxygenase, domain 1"/>
    <property type="match status" value="1"/>
</dbReference>
<keyword evidence="4" id="KW-1185">Reference proteome</keyword>
<dbReference type="InterPro" id="IPR004360">
    <property type="entry name" value="Glyas_Fos-R_dOase_dom"/>
</dbReference>
<dbReference type="RefSeq" id="WP_186914501.1">
    <property type="nucleotide sequence ID" value="NZ_JACOFZ010000001.1"/>
</dbReference>
<dbReference type="SUPFAM" id="SSF54593">
    <property type="entry name" value="Glyoxalase/Bleomycin resistance protein/Dihydroxybiphenyl dioxygenase"/>
    <property type="match status" value="1"/>
</dbReference>
<comment type="caution">
    <text evidence="3">The sequence shown here is derived from an EMBL/GenBank/DDBJ whole genome shotgun (WGS) entry which is preliminary data.</text>
</comment>
<gene>
    <name evidence="3" type="ORF">H8K36_06670</name>
</gene>
<proteinExistence type="predicted"/>
<feature type="domain" description="VOC" evidence="2">
    <location>
        <begin position="7"/>
        <end position="122"/>
    </location>
</feature>
<dbReference type="Proteomes" id="UP000627446">
    <property type="component" value="Unassembled WGS sequence"/>
</dbReference>
<dbReference type="InterPro" id="IPR029068">
    <property type="entry name" value="Glyas_Bleomycin-R_OHBP_Dase"/>
</dbReference>
<dbReference type="PROSITE" id="PS00934">
    <property type="entry name" value="GLYOXALASE_I_1"/>
    <property type="match status" value="1"/>
</dbReference>
<evidence type="ECO:0000259" key="2">
    <source>
        <dbReference type="PROSITE" id="PS51819"/>
    </source>
</evidence>
<dbReference type="PROSITE" id="PS51819">
    <property type="entry name" value="VOC"/>
    <property type="match status" value="1"/>
</dbReference>
<name>A0A923HJY9_9BURK</name>
<reference evidence="3" key="1">
    <citation type="submission" date="2020-08" db="EMBL/GenBank/DDBJ databases">
        <title>Novel species isolated from subtropical streams in China.</title>
        <authorList>
            <person name="Lu H."/>
        </authorList>
    </citation>
    <scope>NUCLEOTIDE SEQUENCE</scope>
    <source>
        <strain evidence="3">LX22W</strain>
    </source>
</reference>